<dbReference type="InterPro" id="IPR016181">
    <property type="entry name" value="Acyl_CoA_acyltransferase"/>
</dbReference>
<dbReference type="Proteomes" id="UP000501568">
    <property type="component" value="Chromosome"/>
</dbReference>
<dbReference type="AlphaFoldDB" id="A0A6G6Y7Q1"/>
<proteinExistence type="predicted"/>
<dbReference type="PROSITE" id="PS51186">
    <property type="entry name" value="GNAT"/>
    <property type="match status" value="1"/>
</dbReference>
<dbReference type="EMBL" id="CP049109">
    <property type="protein sequence ID" value="QIG80603.1"/>
    <property type="molecule type" value="Genomic_DNA"/>
</dbReference>
<sequence length="152" mass="16530">MAQGGGFRLHEPEAPDARHREAVLAPLRAYNVARAGDGGFRPVAILLRDADNSDRGGLWGTIGYDWLFVELLVVPESARGQGIGARLMARAEAIARADGCVGIRLDTFEFQARGFYEKLGFELYGTIEDHPVGSRRYFLKKRIGGAADIPAG</sequence>
<dbReference type="KEGG" id="spzr:G5C33_12965"/>
<dbReference type="RefSeq" id="WP_165327610.1">
    <property type="nucleotide sequence ID" value="NZ_CP049109.1"/>
</dbReference>
<protein>
    <submittedName>
        <fullName evidence="4">GNAT family N-acetyltransferase</fullName>
    </submittedName>
</protein>
<organism evidence="4 5">
    <name type="scientific">Stakelama tenebrarum</name>
    <dbReference type="NCBI Taxonomy" id="2711215"/>
    <lineage>
        <taxon>Bacteria</taxon>
        <taxon>Pseudomonadati</taxon>
        <taxon>Pseudomonadota</taxon>
        <taxon>Alphaproteobacteria</taxon>
        <taxon>Sphingomonadales</taxon>
        <taxon>Sphingomonadaceae</taxon>
        <taxon>Stakelama</taxon>
    </lineage>
</organism>
<evidence type="ECO:0000256" key="2">
    <source>
        <dbReference type="ARBA" id="ARBA00023315"/>
    </source>
</evidence>
<evidence type="ECO:0000313" key="4">
    <source>
        <dbReference type="EMBL" id="QIG80603.1"/>
    </source>
</evidence>
<gene>
    <name evidence="4" type="ORF">G5C33_12965</name>
</gene>
<reference evidence="4 5" key="1">
    <citation type="submission" date="2020-02" db="EMBL/GenBank/DDBJ databases">
        <authorList>
            <person name="Zheng R.K."/>
            <person name="Sun C.M."/>
        </authorList>
    </citation>
    <scope>NUCLEOTIDE SEQUENCE [LARGE SCALE GENOMIC DNA]</scope>
    <source>
        <strain evidence="5">zrk23</strain>
    </source>
</reference>
<evidence type="ECO:0000313" key="5">
    <source>
        <dbReference type="Proteomes" id="UP000501568"/>
    </source>
</evidence>
<accession>A0A6G6Y7Q1</accession>
<dbReference type="GO" id="GO:0016747">
    <property type="term" value="F:acyltransferase activity, transferring groups other than amino-acyl groups"/>
    <property type="evidence" value="ECO:0007669"/>
    <property type="project" value="InterPro"/>
</dbReference>
<dbReference type="CDD" id="cd04301">
    <property type="entry name" value="NAT_SF"/>
    <property type="match status" value="1"/>
</dbReference>
<dbReference type="PANTHER" id="PTHR43877">
    <property type="entry name" value="AMINOALKYLPHOSPHONATE N-ACETYLTRANSFERASE-RELATED-RELATED"/>
    <property type="match status" value="1"/>
</dbReference>
<dbReference type="Pfam" id="PF13508">
    <property type="entry name" value="Acetyltransf_7"/>
    <property type="match status" value="1"/>
</dbReference>
<keyword evidence="1 4" id="KW-0808">Transferase</keyword>
<feature type="domain" description="N-acetyltransferase" evidence="3">
    <location>
        <begin position="1"/>
        <end position="144"/>
    </location>
</feature>
<keyword evidence="5" id="KW-1185">Reference proteome</keyword>
<keyword evidence="2" id="KW-0012">Acyltransferase</keyword>
<name>A0A6G6Y7Q1_9SPHN</name>
<dbReference type="SUPFAM" id="SSF55729">
    <property type="entry name" value="Acyl-CoA N-acyltransferases (Nat)"/>
    <property type="match status" value="1"/>
</dbReference>
<dbReference type="Gene3D" id="3.40.630.30">
    <property type="match status" value="1"/>
</dbReference>
<evidence type="ECO:0000256" key="1">
    <source>
        <dbReference type="ARBA" id="ARBA00022679"/>
    </source>
</evidence>
<dbReference type="InterPro" id="IPR050832">
    <property type="entry name" value="Bact_Acetyltransf"/>
</dbReference>
<evidence type="ECO:0000259" key="3">
    <source>
        <dbReference type="PROSITE" id="PS51186"/>
    </source>
</evidence>
<dbReference type="InterPro" id="IPR000182">
    <property type="entry name" value="GNAT_dom"/>
</dbReference>